<keyword evidence="1" id="KW-0812">Transmembrane</keyword>
<keyword evidence="3" id="KW-1185">Reference proteome</keyword>
<reference evidence="3" key="1">
    <citation type="submission" date="2016-10" db="EMBL/GenBank/DDBJ databases">
        <authorList>
            <person name="Varghese N."/>
            <person name="Submissions S."/>
        </authorList>
    </citation>
    <scope>NUCLEOTIDE SEQUENCE [LARGE SCALE GENOMIC DNA]</scope>
    <source>
        <strain evidence="3">CECT 8338</strain>
    </source>
</reference>
<name>A0A1H2GNY2_9GAMM</name>
<feature type="transmembrane region" description="Helical" evidence="1">
    <location>
        <begin position="55"/>
        <end position="76"/>
    </location>
</feature>
<keyword evidence="1" id="KW-1133">Transmembrane helix</keyword>
<feature type="transmembrane region" description="Helical" evidence="1">
    <location>
        <begin position="21"/>
        <end position="43"/>
    </location>
</feature>
<evidence type="ECO:0000313" key="2">
    <source>
        <dbReference type="EMBL" id="SDU21215.1"/>
    </source>
</evidence>
<keyword evidence="1" id="KW-0472">Membrane</keyword>
<sequence length="111" mass="12989">MTDKFDEFRARLLSTDYPQCRNLLSCVLLVVLSTGAVLSWWYAYFTLPETECHKGFLYFSVLWLAAQWVVIGYLYWYRDIPAFARDAIKLLILMANVWFGLFLFALKPCGL</sequence>
<proteinExistence type="predicted"/>
<dbReference type="OrthoDB" id="6367556at2"/>
<feature type="transmembrane region" description="Helical" evidence="1">
    <location>
        <begin position="88"/>
        <end position="106"/>
    </location>
</feature>
<accession>A0A1H2GNY2</accession>
<evidence type="ECO:0000313" key="3">
    <source>
        <dbReference type="Proteomes" id="UP000243924"/>
    </source>
</evidence>
<organism evidence="2 3">
    <name type="scientific">Halopseudomonas salegens</name>
    <dbReference type="NCBI Taxonomy" id="1434072"/>
    <lineage>
        <taxon>Bacteria</taxon>
        <taxon>Pseudomonadati</taxon>
        <taxon>Pseudomonadota</taxon>
        <taxon>Gammaproteobacteria</taxon>
        <taxon>Pseudomonadales</taxon>
        <taxon>Pseudomonadaceae</taxon>
        <taxon>Halopseudomonas</taxon>
    </lineage>
</organism>
<dbReference type="EMBL" id="LT629787">
    <property type="protein sequence ID" value="SDU21215.1"/>
    <property type="molecule type" value="Genomic_DNA"/>
</dbReference>
<gene>
    <name evidence="2" type="ORF">SAMN05216210_2440</name>
</gene>
<dbReference type="Proteomes" id="UP000243924">
    <property type="component" value="Chromosome I"/>
</dbReference>
<dbReference type="AlphaFoldDB" id="A0A1H2GNY2"/>
<evidence type="ECO:0000256" key="1">
    <source>
        <dbReference type="SAM" id="Phobius"/>
    </source>
</evidence>
<dbReference type="RefSeq" id="WP_092387289.1">
    <property type="nucleotide sequence ID" value="NZ_LT629787.1"/>
</dbReference>
<protein>
    <submittedName>
        <fullName evidence="2">Uncharacterized protein</fullName>
    </submittedName>
</protein>